<keyword evidence="3" id="KW-1185">Reference proteome</keyword>
<reference evidence="2" key="1">
    <citation type="journal article" date="2022" name="bioRxiv">
        <title>Sequencing and chromosome-scale assembly of the giantPleurodeles waltlgenome.</title>
        <authorList>
            <person name="Brown T."/>
            <person name="Elewa A."/>
            <person name="Iarovenko S."/>
            <person name="Subramanian E."/>
            <person name="Araus A.J."/>
            <person name="Petzold A."/>
            <person name="Susuki M."/>
            <person name="Suzuki K.-i.T."/>
            <person name="Hayashi T."/>
            <person name="Toyoda A."/>
            <person name="Oliveira C."/>
            <person name="Osipova E."/>
            <person name="Leigh N.D."/>
            <person name="Simon A."/>
            <person name="Yun M.H."/>
        </authorList>
    </citation>
    <scope>NUCLEOTIDE SEQUENCE</scope>
    <source>
        <strain evidence="2">20211129_DDA</strain>
        <tissue evidence="2">Liver</tissue>
    </source>
</reference>
<accession>A0AAV7P585</accession>
<evidence type="ECO:0000256" key="1">
    <source>
        <dbReference type="SAM" id="MobiDB-lite"/>
    </source>
</evidence>
<protein>
    <submittedName>
        <fullName evidence="2">Uncharacterized protein</fullName>
    </submittedName>
</protein>
<sequence>MPHQEGTGLLQDLSPQARSSSSFVGTRAQPPQPPGIPNHLRCHTAADAFSREPCRLAPPIHRPQRALPALCTISQVSPPLSLLLLHSRAPAHHLLCSRGAPLAIASSHGGDPAGATTTEPCARSAPRSPLRRTRCAASESRAAPPPGRRGGQGPCLSCPGEPKRLQSSLVVGRKVLVPILPARHLEDASAGPLARSPSPNELTALTPAVAKTWSFL</sequence>
<organism evidence="2 3">
    <name type="scientific">Pleurodeles waltl</name>
    <name type="common">Iberian ribbed newt</name>
    <dbReference type="NCBI Taxonomy" id="8319"/>
    <lineage>
        <taxon>Eukaryota</taxon>
        <taxon>Metazoa</taxon>
        <taxon>Chordata</taxon>
        <taxon>Craniata</taxon>
        <taxon>Vertebrata</taxon>
        <taxon>Euteleostomi</taxon>
        <taxon>Amphibia</taxon>
        <taxon>Batrachia</taxon>
        <taxon>Caudata</taxon>
        <taxon>Salamandroidea</taxon>
        <taxon>Salamandridae</taxon>
        <taxon>Pleurodelinae</taxon>
        <taxon>Pleurodeles</taxon>
    </lineage>
</organism>
<feature type="compositionally biased region" description="Polar residues" evidence="1">
    <location>
        <begin position="13"/>
        <end position="24"/>
    </location>
</feature>
<dbReference type="AlphaFoldDB" id="A0AAV7P585"/>
<comment type="caution">
    <text evidence="2">The sequence shown here is derived from an EMBL/GenBank/DDBJ whole genome shotgun (WGS) entry which is preliminary data.</text>
</comment>
<name>A0AAV7P585_PLEWA</name>
<feature type="region of interest" description="Disordered" evidence="1">
    <location>
        <begin position="1"/>
        <end position="36"/>
    </location>
</feature>
<proteinExistence type="predicted"/>
<dbReference type="Proteomes" id="UP001066276">
    <property type="component" value="Chromosome 7"/>
</dbReference>
<dbReference type="EMBL" id="JANPWB010000011">
    <property type="protein sequence ID" value="KAJ1123441.1"/>
    <property type="molecule type" value="Genomic_DNA"/>
</dbReference>
<feature type="region of interest" description="Disordered" evidence="1">
    <location>
        <begin position="108"/>
        <end position="158"/>
    </location>
</feature>
<evidence type="ECO:0000313" key="2">
    <source>
        <dbReference type="EMBL" id="KAJ1123441.1"/>
    </source>
</evidence>
<gene>
    <name evidence="2" type="ORF">NDU88_001910</name>
</gene>
<evidence type="ECO:0000313" key="3">
    <source>
        <dbReference type="Proteomes" id="UP001066276"/>
    </source>
</evidence>